<keyword evidence="8" id="KW-1185">Reference proteome</keyword>
<feature type="domain" description="Fibronectin type-III" evidence="6">
    <location>
        <begin position="221"/>
        <end position="351"/>
    </location>
</feature>
<evidence type="ECO:0000313" key="7">
    <source>
        <dbReference type="EMBL" id="CAI9717292.1"/>
    </source>
</evidence>
<sequence length="596" mass="68255">MHGYVLQGVFRSVGVLVQKTREVLPSALKDISWDFNWESLWTCDQLNVRMMMEIRNKIDYTYSIVGFFTLLTLLEHGYSHKTPNNDGKRLSKDRPEIFFDTRMIPERVVKNIYIYKSTKNLFAFLKETADSRLSITVTPCASDINWRVIFKRLHSNSQFESAGTPVSQSLALQNFSGDASNTYQEKEGRKGLYIVELEAITSETYARVYVTTTPDIDSIFPLPPADNHLNITMKAAKDVSVTWKPSLSSTNKIKYCVSFSRKRQFYTNCGVLAHFHGDAKPTLPPHTGFGFKEEKKKRLLRKSAKPIRSAPKGHIFYDCVGSKLSYTFKKGKPGRKYFINVFAINSTSNMSISYAGVQVKLKRNKKKRFVVKENKVQTLVIKRRKIPKLYFSLSRNVKALNLFLQACGDVMKIRVTKSKQKTKVIRSSITFFRKLVLKDLEAGNYQIRVSRDKKNHGLQQSLTLLLQDSSSHIDVPRLPHNAKVTVLSNSTLCNQVTISWNATEKTQRYCVYKSKIPKIIPEIRANRKVQPQCIAVASRKKLAKLFCKVANKQKVFTETIDKLTPGTSYMVSVYVGLREREMFAYQSVFVTTKSYC</sequence>
<organism evidence="7 8">
    <name type="scientific">Octopus vulgaris</name>
    <name type="common">Common octopus</name>
    <dbReference type="NCBI Taxonomy" id="6645"/>
    <lineage>
        <taxon>Eukaryota</taxon>
        <taxon>Metazoa</taxon>
        <taxon>Spiralia</taxon>
        <taxon>Lophotrochozoa</taxon>
        <taxon>Mollusca</taxon>
        <taxon>Cephalopoda</taxon>
        <taxon>Coleoidea</taxon>
        <taxon>Octopodiformes</taxon>
        <taxon>Octopoda</taxon>
        <taxon>Incirrata</taxon>
        <taxon>Octopodidae</taxon>
        <taxon>Octopus</taxon>
    </lineage>
</organism>
<evidence type="ECO:0000256" key="5">
    <source>
        <dbReference type="ARBA" id="ARBA00023180"/>
    </source>
</evidence>
<dbReference type="Pfam" id="PF19433">
    <property type="entry name" value="NDNF_C"/>
    <property type="match status" value="1"/>
</dbReference>
<dbReference type="EMBL" id="OX597815">
    <property type="protein sequence ID" value="CAI9717292.1"/>
    <property type="molecule type" value="Genomic_DNA"/>
</dbReference>
<evidence type="ECO:0000256" key="3">
    <source>
        <dbReference type="ARBA" id="ARBA00022729"/>
    </source>
</evidence>
<reference evidence="7" key="1">
    <citation type="submission" date="2023-08" db="EMBL/GenBank/DDBJ databases">
        <authorList>
            <person name="Alioto T."/>
            <person name="Alioto T."/>
            <person name="Gomez Garrido J."/>
        </authorList>
    </citation>
    <scope>NUCLEOTIDE SEQUENCE</scope>
</reference>
<gene>
    <name evidence="7" type="ORF">OCTVUL_1B003585</name>
</gene>
<dbReference type="InterPro" id="IPR045805">
    <property type="entry name" value="NDNF_C"/>
</dbReference>
<dbReference type="AlphaFoldDB" id="A0AA36EY20"/>
<dbReference type="InterPro" id="IPR003961">
    <property type="entry name" value="FN3_dom"/>
</dbReference>
<feature type="domain" description="Fibronectin type-III" evidence="6">
    <location>
        <begin position="476"/>
        <end position="582"/>
    </location>
</feature>
<dbReference type="PANTHER" id="PTHR14619:SF3">
    <property type="entry name" value="PROTEIN NDNF"/>
    <property type="match status" value="1"/>
</dbReference>
<dbReference type="PANTHER" id="PTHR14619">
    <property type="entry name" value="NEURON-DERIVED NEUROTROPHIC FACTOR"/>
    <property type="match status" value="1"/>
</dbReference>
<dbReference type="InterPro" id="IPR019326">
    <property type="entry name" value="NDNF"/>
</dbReference>
<accession>A0AA36EY20</accession>
<evidence type="ECO:0000259" key="6">
    <source>
        <dbReference type="SMART" id="SM00060"/>
    </source>
</evidence>
<evidence type="ECO:0000256" key="2">
    <source>
        <dbReference type="ARBA" id="ARBA00022525"/>
    </source>
</evidence>
<dbReference type="GO" id="GO:0005576">
    <property type="term" value="C:extracellular region"/>
    <property type="evidence" value="ECO:0007669"/>
    <property type="project" value="UniProtKB-SubCell"/>
</dbReference>
<name>A0AA36EY20_OCTVU</name>
<keyword evidence="3" id="KW-0732">Signal</keyword>
<dbReference type="InterPro" id="IPR055271">
    <property type="entry name" value="NDNF_Fn(III)_1"/>
</dbReference>
<keyword evidence="5" id="KW-0325">Glycoprotein</keyword>
<dbReference type="Pfam" id="PF10179">
    <property type="entry name" value="NDNF"/>
    <property type="match status" value="1"/>
</dbReference>
<evidence type="ECO:0000256" key="4">
    <source>
        <dbReference type="ARBA" id="ARBA00022737"/>
    </source>
</evidence>
<dbReference type="SMART" id="SM00060">
    <property type="entry name" value="FN3"/>
    <property type="match status" value="2"/>
</dbReference>
<keyword evidence="4" id="KW-0677">Repeat</keyword>
<keyword evidence="2" id="KW-0964">Secreted</keyword>
<comment type="subcellular location">
    <subcellularLocation>
        <location evidence="1">Secreted</location>
    </subcellularLocation>
</comment>
<evidence type="ECO:0000313" key="8">
    <source>
        <dbReference type="Proteomes" id="UP001162480"/>
    </source>
</evidence>
<proteinExistence type="predicted"/>
<dbReference type="Proteomes" id="UP001162480">
    <property type="component" value="Chromosome 2"/>
</dbReference>
<evidence type="ECO:0000256" key="1">
    <source>
        <dbReference type="ARBA" id="ARBA00004613"/>
    </source>
</evidence>
<protein>
    <submittedName>
        <fullName evidence="7">Protein NDNF-like isoform X2</fullName>
    </submittedName>
</protein>